<gene>
    <name evidence="2" type="ORF">FYJ51_03705</name>
</gene>
<comment type="caution">
    <text evidence="2">The sequence shown here is derived from an EMBL/GenBank/DDBJ whole genome shotgun (WGS) entry which is preliminary data.</text>
</comment>
<reference evidence="2 3" key="1">
    <citation type="submission" date="2019-08" db="EMBL/GenBank/DDBJ databases">
        <title>In-depth cultivation of the pig gut microbiome towards novel bacterial diversity and tailored functional studies.</title>
        <authorList>
            <person name="Wylensek D."/>
            <person name="Hitch T.C.A."/>
            <person name="Clavel T."/>
        </authorList>
    </citation>
    <scope>NUCLEOTIDE SEQUENCE [LARGE SCALE GENOMIC DNA]</scope>
    <source>
        <strain evidence="2 3">Oil+RF-744-GAM-WT-6</strain>
    </source>
</reference>
<keyword evidence="2" id="KW-0808">Transferase</keyword>
<dbReference type="PANTHER" id="PTHR43415">
    <property type="entry name" value="SPERMIDINE N(1)-ACETYLTRANSFERASE"/>
    <property type="match status" value="1"/>
</dbReference>
<proteinExistence type="predicted"/>
<dbReference type="GO" id="GO:0016747">
    <property type="term" value="F:acyltransferase activity, transferring groups other than amino-acyl groups"/>
    <property type="evidence" value="ECO:0007669"/>
    <property type="project" value="InterPro"/>
</dbReference>
<dbReference type="AlphaFoldDB" id="A0A7X2NRC0"/>
<accession>A0A7X2NRC0</accession>
<protein>
    <submittedName>
        <fullName evidence="2">GNAT family N-acetyltransferase</fullName>
    </submittedName>
</protein>
<dbReference type="Proteomes" id="UP000461880">
    <property type="component" value="Unassembled WGS sequence"/>
</dbReference>
<organism evidence="2 3">
    <name type="scientific">Stecheria intestinalis</name>
    <dbReference type="NCBI Taxonomy" id="2606630"/>
    <lineage>
        <taxon>Bacteria</taxon>
        <taxon>Bacillati</taxon>
        <taxon>Bacillota</taxon>
        <taxon>Erysipelotrichia</taxon>
        <taxon>Erysipelotrichales</taxon>
        <taxon>Erysipelotrichaceae</taxon>
        <taxon>Stecheria</taxon>
    </lineage>
</organism>
<dbReference type="InterPro" id="IPR000182">
    <property type="entry name" value="GNAT_dom"/>
</dbReference>
<dbReference type="CDD" id="cd04301">
    <property type="entry name" value="NAT_SF"/>
    <property type="match status" value="1"/>
</dbReference>
<name>A0A7X2NRC0_9FIRM</name>
<sequence length="182" mass="21097">MRVESDNFLDRYGHEVVLRNAEPSDAAVLIRYLKDTSSETPYLIREPEEVSLSEEQEQKIIQRKIDAERELMLVAIADGRLAGACSLMRMGELRRFRHRCELAIALYQKYCGKGIGKRMMEVLLDAAEKAGYEQAELEVIADNERAIALYEKLGFQKYGTFQDYMKYRDGTYGDAFWMMKKL</sequence>
<keyword evidence="3" id="KW-1185">Reference proteome</keyword>
<dbReference type="PANTHER" id="PTHR43415:SF3">
    <property type="entry name" value="GNAT-FAMILY ACETYLTRANSFERASE"/>
    <property type="match status" value="1"/>
</dbReference>
<dbReference type="EMBL" id="VUMN01000006">
    <property type="protein sequence ID" value="MSS58003.1"/>
    <property type="molecule type" value="Genomic_DNA"/>
</dbReference>
<dbReference type="Gene3D" id="3.40.630.30">
    <property type="match status" value="1"/>
</dbReference>
<dbReference type="PROSITE" id="PS51186">
    <property type="entry name" value="GNAT"/>
    <property type="match status" value="1"/>
</dbReference>
<feature type="domain" description="N-acetyltransferase" evidence="1">
    <location>
        <begin position="16"/>
        <end position="182"/>
    </location>
</feature>
<dbReference type="InterPro" id="IPR016181">
    <property type="entry name" value="Acyl_CoA_acyltransferase"/>
</dbReference>
<dbReference type="SUPFAM" id="SSF55729">
    <property type="entry name" value="Acyl-CoA N-acyltransferases (Nat)"/>
    <property type="match status" value="1"/>
</dbReference>
<dbReference type="Pfam" id="PF00583">
    <property type="entry name" value="Acetyltransf_1"/>
    <property type="match status" value="1"/>
</dbReference>
<evidence type="ECO:0000313" key="2">
    <source>
        <dbReference type="EMBL" id="MSS58003.1"/>
    </source>
</evidence>
<dbReference type="RefSeq" id="WP_154503355.1">
    <property type="nucleotide sequence ID" value="NZ_VUMN01000006.1"/>
</dbReference>
<evidence type="ECO:0000259" key="1">
    <source>
        <dbReference type="PROSITE" id="PS51186"/>
    </source>
</evidence>
<evidence type="ECO:0000313" key="3">
    <source>
        <dbReference type="Proteomes" id="UP000461880"/>
    </source>
</evidence>